<feature type="transmembrane region" description="Helical" evidence="1">
    <location>
        <begin position="18"/>
        <end position="36"/>
    </location>
</feature>
<dbReference type="EMBL" id="RQVQ01000048">
    <property type="protein sequence ID" value="RRJ87744.1"/>
    <property type="molecule type" value="Genomic_DNA"/>
</dbReference>
<dbReference type="OrthoDB" id="1447634at2"/>
<protein>
    <submittedName>
        <fullName evidence="2">Uncharacterized protein</fullName>
    </submittedName>
</protein>
<dbReference type="InterPro" id="IPR046077">
    <property type="entry name" value="DUF6095"/>
</dbReference>
<feature type="transmembrane region" description="Helical" evidence="1">
    <location>
        <begin position="42"/>
        <end position="63"/>
    </location>
</feature>
<keyword evidence="1" id="KW-1133">Transmembrane helix</keyword>
<dbReference type="AlphaFoldDB" id="A0A3P3VZ28"/>
<dbReference type="RefSeq" id="WP_125020097.1">
    <property type="nucleotide sequence ID" value="NZ_RQVQ01000048.1"/>
</dbReference>
<keyword evidence="1" id="KW-0472">Membrane</keyword>
<gene>
    <name evidence="2" type="ORF">EG240_14620</name>
</gene>
<evidence type="ECO:0000256" key="1">
    <source>
        <dbReference type="SAM" id="Phobius"/>
    </source>
</evidence>
<keyword evidence="1" id="KW-0812">Transmembrane</keyword>
<accession>A0A3P3VZ28</accession>
<sequence length="80" mass="9039">MAAPEFDKATVFKGIRKVSMAIPLMFIGPVVINSSFKNQGHPFYYPILAIGILICLFSMFLFFRGIVTMVKGFFNDNIQK</sequence>
<evidence type="ECO:0000313" key="3">
    <source>
        <dbReference type="Proteomes" id="UP000275719"/>
    </source>
</evidence>
<proteinExistence type="predicted"/>
<name>A0A3P3VZ28_9FLAO</name>
<comment type="caution">
    <text evidence="2">The sequence shown here is derived from an EMBL/GenBank/DDBJ whole genome shotgun (WGS) entry which is preliminary data.</text>
</comment>
<organism evidence="2 3">
    <name type="scientific">Paenimyroides tangerinum</name>
    <dbReference type="NCBI Taxonomy" id="2488728"/>
    <lineage>
        <taxon>Bacteria</taxon>
        <taxon>Pseudomonadati</taxon>
        <taxon>Bacteroidota</taxon>
        <taxon>Flavobacteriia</taxon>
        <taxon>Flavobacteriales</taxon>
        <taxon>Flavobacteriaceae</taxon>
        <taxon>Paenimyroides</taxon>
    </lineage>
</organism>
<dbReference type="Pfam" id="PF19589">
    <property type="entry name" value="DUF6095"/>
    <property type="match status" value="1"/>
</dbReference>
<dbReference type="Proteomes" id="UP000275719">
    <property type="component" value="Unassembled WGS sequence"/>
</dbReference>
<evidence type="ECO:0000313" key="2">
    <source>
        <dbReference type="EMBL" id="RRJ87744.1"/>
    </source>
</evidence>
<keyword evidence="3" id="KW-1185">Reference proteome</keyword>
<reference evidence="2 3" key="1">
    <citation type="submission" date="2018-11" db="EMBL/GenBank/DDBJ databases">
        <title>Flavobacterium sp. nov., YIM 102701-2 draft genome.</title>
        <authorList>
            <person name="Li G."/>
            <person name="Jiang Y."/>
        </authorList>
    </citation>
    <scope>NUCLEOTIDE SEQUENCE [LARGE SCALE GENOMIC DNA]</scope>
    <source>
        <strain evidence="2 3">YIM 102701-2</strain>
    </source>
</reference>